<dbReference type="EMBL" id="LRDB01000003">
    <property type="protein sequence ID" value="KYG82594.1"/>
    <property type="molecule type" value="Genomic_DNA"/>
</dbReference>
<comment type="subcellular location">
    <subcellularLocation>
        <location evidence="1">Membrane</location>
        <topology evidence="1">Multi-pass membrane protein</topology>
    </subcellularLocation>
</comment>
<dbReference type="STRING" id="296218.AWN68_15205"/>
<keyword evidence="2 5" id="KW-0812">Transmembrane</keyword>
<evidence type="ECO:0000256" key="5">
    <source>
        <dbReference type="SAM" id="Phobius"/>
    </source>
</evidence>
<dbReference type="Pfam" id="PF04932">
    <property type="entry name" value="Wzy_C"/>
    <property type="match status" value="1"/>
</dbReference>
<feature type="transmembrane region" description="Helical" evidence="5">
    <location>
        <begin position="62"/>
        <end position="79"/>
    </location>
</feature>
<organism evidence="7 8">
    <name type="scientific">Roseivirga echinicomitans</name>
    <dbReference type="NCBI Taxonomy" id="296218"/>
    <lineage>
        <taxon>Bacteria</taxon>
        <taxon>Pseudomonadati</taxon>
        <taxon>Bacteroidota</taxon>
        <taxon>Cytophagia</taxon>
        <taxon>Cytophagales</taxon>
        <taxon>Roseivirgaceae</taxon>
        <taxon>Roseivirga</taxon>
    </lineage>
</organism>
<feature type="domain" description="O-antigen ligase-related" evidence="6">
    <location>
        <begin position="253"/>
        <end position="387"/>
    </location>
</feature>
<feature type="transmembrane region" description="Helical" evidence="5">
    <location>
        <begin position="31"/>
        <end position="50"/>
    </location>
</feature>
<evidence type="ECO:0000313" key="8">
    <source>
        <dbReference type="Proteomes" id="UP000075615"/>
    </source>
</evidence>
<evidence type="ECO:0000256" key="2">
    <source>
        <dbReference type="ARBA" id="ARBA00022692"/>
    </source>
</evidence>
<feature type="transmembrane region" description="Helical" evidence="5">
    <location>
        <begin position="248"/>
        <end position="265"/>
    </location>
</feature>
<comment type="caution">
    <text evidence="7">The sequence shown here is derived from an EMBL/GenBank/DDBJ whole genome shotgun (WGS) entry which is preliminary data.</text>
</comment>
<keyword evidence="3 5" id="KW-1133">Transmembrane helix</keyword>
<sequence length="463" mass="52883">MTIVATFLLILYSILFFYVLDAVLRGKFEYVLLFSVIFFPIYALFLTFNYDAFELPILVNLIQYSKEIVIFGALGVWISGQRNMLNRKWEISFLDGLFLSFLVLSFIFFVLGVGEATFTNKAVYLKNILLIGIFYFFGRQIKIDFKYWDRVFNVIFIMTVLACGLIILERVFSTHFHTLVGYAKYNLHLKDFEPVGTYGLNWTFEAEGGRPRYGSFFANPLELSSSMLISVALSTIYLLSVPYKTNKSKYFVILACSFICVLLAYSRASFVAFFLMLIFIAFLMRYYKILKAAIAVAVCIVLYISFFAADEVRYFVIDTLTFQNSSSLTHIVDWLKAVESMLSNPMGIGLAMSGNAGGVEESLIVGGENQYLIYGVQLGFLGALIYIGMLFFGIRDSWRAFRLSRSRQEAVIPFVAASVKFGLLLPLFTANAEAYIYVSLISWWFIGYAETIYQRNKKYQVLS</sequence>
<dbReference type="AlphaFoldDB" id="A0A150XVC5"/>
<evidence type="ECO:0000256" key="1">
    <source>
        <dbReference type="ARBA" id="ARBA00004141"/>
    </source>
</evidence>
<dbReference type="GO" id="GO:0016020">
    <property type="term" value="C:membrane"/>
    <property type="evidence" value="ECO:0007669"/>
    <property type="project" value="UniProtKB-SubCell"/>
</dbReference>
<accession>A0A150XVC5</accession>
<dbReference type="Proteomes" id="UP000075615">
    <property type="component" value="Unassembled WGS sequence"/>
</dbReference>
<keyword evidence="8" id="KW-1185">Reference proteome</keyword>
<protein>
    <recommendedName>
        <fullName evidence="6">O-antigen ligase-related domain-containing protein</fullName>
    </recommendedName>
</protein>
<feature type="transmembrane region" description="Helical" evidence="5">
    <location>
        <begin position="223"/>
        <end position="241"/>
    </location>
</feature>
<gene>
    <name evidence="7" type="ORF">AWN68_15205</name>
</gene>
<name>A0A150XVC5_9BACT</name>
<dbReference type="RefSeq" id="WP_068412770.1">
    <property type="nucleotide sequence ID" value="NZ_LRDB01000003.1"/>
</dbReference>
<feature type="transmembrane region" description="Helical" evidence="5">
    <location>
        <begin position="122"/>
        <end position="138"/>
    </location>
</feature>
<reference evidence="7 8" key="1">
    <citation type="submission" date="2016-01" db="EMBL/GenBank/DDBJ databases">
        <title>Genome sequencing of Roseivirga echinicomitans KMM 6058.</title>
        <authorList>
            <person name="Selvaratnam C."/>
            <person name="Thevarajoo S."/>
            <person name="Goh K.M."/>
            <person name="Ee R."/>
            <person name="Chan K.-G."/>
            <person name="Chong C.S."/>
        </authorList>
    </citation>
    <scope>NUCLEOTIDE SEQUENCE [LARGE SCALE GENOMIC DNA]</scope>
    <source>
        <strain evidence="7 8">KMM 6058</strain>
    </source>
</reference>
<evidence type="ECO:0000256" key="4">
    <source>
        <dbReference type="ARBA" id="ARBA00023136"/>
    </source>
</evidence>
<evidence type="ECO:0000256" key="3">
    <source>
        <dbReference type="ARBA" id="ARBA00022989"/>
    </source>
</evidence>
<feature type="transmembrane region" description="Helical" evidence="5">
    <location>
        <begin position="150"/>
        <end position="168"/>
    </location>
</feature>
<dbReference type="OrthoDB" id="817530at2"/>
<proteinExistence type="predicted"/>
<evidence type="ECO:0000259" key="6">
    <source>
        <dbReference type="Pfam" id="PF04932"/>
    </source>
</evidence>
<evidence type="ECO:0000313" key="7">
    <source>
        <dbReference type="EMBL" id="KYG82594.1"/>
    </source>
</evidence>
<feature type="transmembrane region" description="Helical" evidence="5">
    <location>
        <begin position="91"/>
        <end position="110"/>
    </location>
</feature>
<feature type="transmembrane region" description="Helical" evidence="5">
    <location>
        <begin position="292"/>
        <end position="309"/>
    </location>
</feature>
<feature type="transmembrane region" description="Helical" evidence="5">
    <location>
        <begin position="6"/>
        <end position="24"/>
    </location>
</feature>
<feature type="transmembrane region" description="Helical" evidence="5">
    <location>
        <begin position="434"/>
        <end position="453"/>
    </location>
</feature>
<keyword evidence="4 5" id="KW-0472">Membrane</keyword>
<dbReference type="InterPro" id="IPR007016">
    <property type="entry name" value="O-antigen_ligase-rel_domated"/>
</dbReference>
<feature type="transmembrane region" description="Helical" evidence="5">
    <location>
        <begin position="371"/>
        <end position="394"/>
    </location>
</feature>